<evidence type="ECO:0000259" key="1">
    <source>
        <dbReference type="Pfam" id="PF13185"/>
    </source>
</evidence>
<dbReference type="SUPFAM" id="SSF55781">
    <property type="entry name" value="GAF domain-like"/>
    <property type="match status" value="1"/>
</dbReference>
<feature type="domain" description="GAF" evidence="1">
    <location>
        <begin position="27"/>
        <end position="151"/>
    </location>
</feature>
<dbReference type="Gene3D" id="3.30.450.40">
    <property type="match status" value="1"/>
</dbReference>
<protein>
    <submittedName>
        <fullName evidence="2">Multi-sensor hybrid histidine kinase</fullName>
    </submittedName>
</protein>
<dbReference type="RefSeq" id="WP_226574491.1">
    <property type="nucleotide sequence ID" value="NZ_BLAY01000005.1"/>
</dbReference>
<reference evidence="2" key="1">
    <citation type="submission" date="2019-10" db="EMBL/GenBank/DDBJ databases">
        <title>Draft genome sequece of Microseira wollei NIES-4236.</title>
        <authorList>
            <person name="Yamaguchi H."/>
            <person name="Suzuki S."/>
            <person name="Kawachi M."/>
        </authorList>
    </citation>
    <scope>NUCLEOTIDE SEQUENCE</scope>
    <source>
        <strain evidence="2">NIES-4236</strain>
    </source>
</reference>
<accession>A0AAV3X665</accession>
<sequence length="164" mass="18616">MYNDRQSHKTWNAILPEIKTDNSETELTQILKQICESAGWKYGEIWVPKNDMLQCHQAYYMADEQYAEFRKESETFTFGAGAGLPGRVWLTQQSESIENVSLEPSIYYRSHLAKKVGLKAALGVPIVESGSVVAVVVFYNDIAEHLDEKQIAEVSDRIKSLINQ</sequence>
<keyword evidence="2" id="KW-0418">Kinase</keyword>
<organism evidence="2 3">
    <name type="scientific">Microseira wollei NIES-4236</name>
    <dbReference type="NCBI Taxonomy" id="2530354"/>
    <lineage>
        <taxon>Bacteria</taxon>
        <taxon>Bacillati</taxon>
        <taxon>Cyanobacteriota</taxon>
        <taxon>Cyanophyceae</taxon>
        <taxon>Oscillatoriophycideae</taxon>
        <taxon>Aerosakkonematales</taxon>
        <taxon>Aerosakkonemataceae</taxon>
        <taxon>Microseira</taxon>
    </lineage>
</organism>
<proteinExistence type="predicted"/>
<dbReference type="EMBL" id="BLAY01000005">
    <property type="protein sequence ID" value="GET35834.1"/>
    <property type="molecule type" value="Genomic_DNA"/>
</dbReference>
<dbReference type="InterPro" id="IPR003018">
    <property type="entry name" value="GAF"/>
</dbReference>
<name>A0AAV3X665_9CYAN</name>
<dbReference type="GO" id="GO:0016301">
    <property type="term" value="F:kinase activity"/>
    <property type="evidence" value="ECO:0007669"/>
    <property type="project" value="UniProtKB-KW"/>
</dbReference>
<evidence type="ECO:0000313" key="3">
    <source>
        <dbReference type="Proteomes" id="UP001050975"/>
    </source>
</evidence>
<keyword evidence="2" id="KW-0808">Transferase</keyword>
<dbReference type="InterPro" id="IPR029016">
    <property type="entry name" value="GAF-like_dom_sf"/>
</dbReference>
<evidence type="ECO:0000313" key="2">
    <source>
        <dbReference type="EMBL" id="GET35834.1"/>
    </source>
</evidence>
<keyword evidence="3" id="KW-1185">Reference proteome</keyword>
<dbReference type="Proteomes" id="UP001050975">
    <property type="component" value="Unassembled WGS sequence"/>
</dbReference>
<comment type="caution">
    <text evidence="2">The sequence shown here is derived from an EMBL/GenBank/DDBJ whole genome shotgun (WGS) entry which is preliminary data.</text>
</comment>
<dbReference type="AlphaFoldDB" id="A0AAV3X665"/>
<dbReference type="Pfam" id="PF13185">
    <property type="entry name" value="GAF_2"/>
    <property type="match status" value="1"/>
</dbReference>
<gene>
    <name evidence="2" type="ORF">MiSe_05800</name>
</gene>